<gene>
    <name evidence="1" type="ORF">LCDPAC02_02750</name>
</gene>
<protein>
    <submittedName>
        <fullName evidence="1">Uncharacterized protein</fullName>
    </submittedName>
</protein>
<accession>A0A481YRI6</accession>
<organism evidence="1">
    <name type="scientific">Pithovirus LCDPAC02</name>
    <dbReference type="NCBI Taxonomy" id="2506601"/>
    <lineage>
        <taxon>Viruses</taxon>
        <taxon>Pithoviruses</taxon>
    </lineage>
</organism>
<evidence type="ECO:0000313" key="1">
    <source>
        <dbReference type="EMBL" id="QBK85076.1"/>
    </source>
</evidence>
<name>A0A481YRI6_9VIRU</name>
<reference evidence="1" key="1">
    <citation type="journal article" date="2019" name="MBio">
        <title>Virus Genomes from Deep Sea Sediments Expand the Ocean Megavirome and Support Independent Origins of Viral Gigantism.</title>
        <authorList>
            <person name="Backstrom D."/>
            <person name="Yutin N."/>
            <person name="Jorgensen S.L."/>
            <person name="Dharamshi J."/>
            <person name="Homa F."/>
            <person name="Zaremba-Niedwiedzka K."/>
            <person name="Spang A."/>
            <person name="Wolf Y.I."/>
            <person name="Koonin E.V."/>
            <person name="Ettema T.J."/>
        </authorList>
    </citation>
    <scope>NUCLEOTIDE SEQUENCE</scope>
</reference>
<dbReference type="EMBL" id="MK500302">
    <property type="protein sequence ID" value="QBK85076.1"/>
    <property type="molecule type" value="Genomic_DNA"/>
</dbReference>
<sequence>MNNFFVSIDRKLTKEYEYVNKINIPDLNYLDKIENYLIKLGFRKLQNIKIYFLVCEDLNKEIINFIIQINKYLMYYLTDIQEDIIFNIKMLLKDDLINIKSFYHIINLKSEDVLECESKKELIKYLKQFISEKCCFWLLQDEEEFGYYYYCYVYNKKVRKEFYNIYSSYSPNRYYLYNENCKLIEHF</sequence>
<proteinExistence type="predicted"/>